<proteinExistence type="predicted"/>
<sequence>MIDKSVATLPAIPAAIMTGTNNKGLRNILATWEIAKRRKAAVAVTV</sequence>
<protein>
    <submittedName>
        <fullName evidence="1">Uncharacterized protein</fullName>
    </submittedName>
</protein>
<evidence type="ECO:0000313" key="2">
    <source>
        <dbReference type="Proteomes" id="UP000650485"/>
    </source>
</evidence>
<reference evidence="1" key="1">
    <citation type="submission" date="2020-08" db="EMBL/GenBank/DDBJ databases">
        <title>Complete genome sequence of Weissella confusa strain FS54 provides insights into metabolic potential.</title>
        <authorList>
            <person name="Fhoula I."/>
            <person name="Najjari A."/>
            <person name="Lekired A."/>
            <person name="Bessrour-Aouam N."/>
            <person name="Jaballah S."/>
            <person name="Klibi N."/>
            <person name="Ouzari H.-I."/>
        </authorList>
    </citation>
    <scope>NUCLEOTIDE SEQUENCE</scope>
    <source>
        <strain evidence="1">FS54</strain>
    </source>
</reference>
<dbReference type="AlphaFoldDB" id="A0A923SMN1"/>
<gene>
    <name evidence="1" type="ORF">H7R52_01705</name>
</gene>
<evidence type="ECO:0000313" key="1">
    <source>
        <dbReference type="EMBL" id="MBC6498230.1"/>
    </source>
</evidence>
<dbReference type="EMBL" id="JACSZT010000002">
    <property type="protein sequence ID" value="MBC6498230.1"/>
    <property type="molecule type" value="Genomic_DNA"/>
</dbReference>
<comment type="caution">
    <text evidence="1">The sequence shown here is derived from an EMBL/GenBank/DDBJ whole genome shotgun (WGS) entry which is preliminary data.</text>
</comment>
<organism evidence="1 2">
    <name type="scientific">Weissella confusa</name>
    <name type="common">Lactobacillus confusus</name>
    <dbReference type="NCBI Taxonomy" id="1583"/>
    <lineage>
        <taxon>Bacteria</taxon>
        <taxon>Bacillati</taxon>
        <taxon>Bacillota</taxon>
        <taxon>Bacilli</taxon>
        <taxon>Lactobacillales</taxon>
        <taxon>Lactobacillaceae</taxon>
        <taxon>Weissella</taxon>
    </lineage>
</organism>
<dbReference type="Proteomes" id="UP000650485">
    <property type="component" value="Unassembled WGS sequence"/>
</dbReference>
<accession>A0A923SMN1</accession>
<name>A0A923SMN1_WEICO</name>